<evidence type="ECO:0000256" key="1">
    <source>
        <dbReference type="ARBA" id="ARBA00004496"/>
    </source>
</evidence>
<keyword evidence="13" id="KW-1185">Reference proteome</keyword>
<keyword evidence="2" id="KW-0963">Cytoplasm</keyword>
<dbReference type="GO" id="GO:0005525">
    <property type="term" value="F:GTP binding"/>
    <property type="evidence" value="ECO:0007669"/>
    <property type="project" value="UniProtKB-KW"/>
</dbReference>
<proteinExistence type="predicted"/>
<dbReference type="Pfam" id="PF00009">
    <property type="entry name" value="GTP_EFTU"/>
    <property type="match status" value="1"/>
</dbReference>
<dbReference type="CDD" id="cd04096">
    <property type="entry name" value="eEF2_snRNP_like_C"/>
    <property type="match status" value="1"/>
</dbReference>
<dbReference type="InterPro" id="IPR056752">
    <property type="entry name" value="EFL1"/>
</dbReference>
<dbReference type="InterPro" id="IPR000640">
    <property type="entry name" value="EFG_V-like"/>
</dbReference>
<dbReference type="FunFam" id="3.30.70.870:FF:000002">
    <property type="entry name" value="Translation elongation factor 2"/>
    <property type="match status" value="1"/>
</dbReference>
<dbReference type="Pfam" id="PF25118">
    <property type="entry name" value="EFL1"/>
    <property type="match status" value="1"/>
</dbReference>
<feature type="region of interest" description="Disordered" evidence="10">
    <location>
        <begin position="189"/>
        <end position="211"/>
    </location>
</feature>
<evidence type="ECO:0000313" key="13">
    <source>
        <dbReference type="Proteomes" id="UP000291343"/>
    </source>
</evidence>
<sequence>MRLVNIDTLQALQKNPANIRNICIMAHVDHGKTTLADSLVASNGIISARMAGKLRYMDSRKDEQERGITMKSSSIALYYNKGGTEYLIDLIDSPGHVDFSSEVSTAVRLCDGAVVLVDVVEGVCPQTQGALRQVWSESIKPVLVLNKIDRLILEMKLSPLDAYVHLTQVLEQVNAIMGELFKTEVMRKTETTDEKKGRTREKEGGEEKEEEGMKAVYDWGDGLEEADDSEVYFQPDRGNVVFASAMDGWGFRVEDFAKLYADKLGVREEVLRRTLWGDYYLNSKTKRIMKGAQEKAKKPLFVQLVLENIWAVYETIAVRKEKEKLVKMCDTLNVKMTTRDLRHTDAKVQLQAFCSQWLPLAKAILEMVCDRLPSPLQLTDERVERLMCSSMKSLDMYPPETQHLKDAFLKCSSDGTAPVIVFISKMFPVERKNLPQNKPKALTQEEIALRREQARQRHSERLESGKPSTADVSEIAAPDTSADSSADMSAVGEEESEDVFVAFARVYSGCLRQGSEVFVLGPKHDPGIALRKARQGFEIDPSLTLKDLRGGNHVTRATITDLYLLMGRELEQLEQVPSGNVLGIGGLSDHVLKSATLSTQLACPSFSSQLLQLQLPIFRVAVEPQRPADLTALLRGLRLLNQADACVQVIVQETGEHVLVTAGEVHLERCLDDLKERYARVPVNVSEPIVPFRETIVPPPKVDMVNEAISTDHNVLIKKDVVTDESGDVKDADAAAASDGGWISMSTPSRQSSVRMRAVPLPSAVSQLLEQHAELIRTMHLCAKGGGETTTTTDQLMSGLSINEEEEEASVEVGSGVLTDRTRRAIEALRQKLGDAFESDPEGEWSRTAVDEIWSFGPRHCGPNVLINRIKGHTGRNVWSINADCCQVGSLLDYDSSFVNGFQLASLAGPLCDEPMMGVAFVVEQWTVNQLNEEQSASTLPYGPLSGQIMSMAKEACRKAFQLQPQRLMVAMYKCSIQVNAQVQGKMFGVLNRRQGRVLESDLAQGSNTFSVTALLPVVESFNLAAELRKQTSGLATTQLVFSHWQVLDVDPFWEPSTEEEYLHFGEKADSANRALKYVDAVRRRKGLPLRQQLVASAEKQRTLSKNK</sequence>
<dbReference type="GO" id="GO:0042256">
    <property type="term" value="P:cytosolic ribosome assembly"/>
    <property type="evidence" value="ECO:0007669"/>
    <property type="project" value="TreeGrafter"/>
</dbReference>
<dbReference type="FunCoup" id="A0A482XLC9">
    <property type="interactions" value="1550"/>
</dbReference>
<comment type="catalytic activity">
    <reaction evidence="7">
        <text>GTP + H2O = GDP + phosphate + H(+)</text>
        <dbReference type="Rhea" id="RHEA:19669"/>
        <dbReference type="ChEBI" id="CHEBI:15377"/>
        <dbReference type="ChEBI" id="CHEBI:15378"/>
        <dbReference type="ChEBI" id="CHEBI:37565"/>
        <dbReference type="ChEBI" id="CHEBI:43474"/>
        <dbReference type="ChEBI" id="CHEBI:58189"/>
    </reaction>
</comment>
<dbReference type="SMART" id="SM00838">
    <property type="entry name" value="EFG_C"/>
    <property type="match status" value="1"/>
</dbReference>
<dbReference type="Gene3D" id="3.30.70.870">
    <property type="entry name" value="Elongation Factor G (Translational Gtpase), domain 3"/>
    <property type="match status" value="1"/>
</dbReference>
<dbReference type="SUPFAM" id="SSF54211">
    <property type="entry name" value="Ribosomal protein S5 domain 2-like"/>
    <property type="match status" value="1"/>
</dbReference>
<dbReference type="CDD" id="cd01681">
    <property type="entry name" value="aeEF2_snRNP_like_IV"/>
    <property type="match status" value="1"/>
</dbReference>
<name>A0A482XLC9_LAOST</name>
<protein>
    <recommendedName>
        <fullName evidence="8">Ribosome assembly protein 1</fullName>
    </recommendedName>
    <alternativeName>
        <fullName evidence="9">Elongation factor-like 1</fullName>
    </alternativeName>
</protein>
<dbReference type="GO" id="GO:0043022">
    <property type="term" value="F:ribosome binding"/>
    <property type="evidence" value="ECO:0007669"/>
    <property type="project" value="TreeGrafter"/>
</dbReference>
<evidence type="ECO:0000256" key="8">
    <source>
        <dbReference type="ARBA" id="ARBA00068031"/>
    </source>
</evidence>
<dbReference type="InterPro" id="IPR041095">
    <property type="entry name" value="EFG_II"/>
</dbReference>
<dbReference type="CDD" id="cd01885">
    <property type="entry name" value="EF2"/>
    <property type="match status" value="1"/>
</dbReference>
<dbReference type="FunFam" id="3.40.50.300:FF:000746">
    <property type="entry name" value="Ribosome assembly protein 1"/>
    <property type="match status" value="1"/>
</dbReference>
<feature type="domain" description="Tr-type G" evidence="11">
    <location>
        <begin position="17"/>
        <end position="269"/>
    </location>
</feature>
<keyword evidence="3" id="KW-0690">Ribosome biogenesis</keyword>
<dbReference type="Gene3D" id="3.40.50.300">
    <property type="entry name" value="P-loop containing nucleotide triphosphate hydrolases"/>
    <property type="match status" value="1"/>
</dbReference>
<evidence type="ECO:0000256" key="3">
    <source>
        <dbReference type="ARBA" id="ARBA00022517"/>
    </source>
</evidence>
<dbReference type="SUPFAM" id="SSF52540">
    <property type="entry name" value="P-loop containing nucleoside triphosphate hydrolases"/>
    <property type="match status" value="1"/>
</dbReference>
<dbReference type="GO" id="GO:0003924">
    <property type="term" value="F:GTPase activity"/>
    <property type="evidence" value="ECO:0007669"/>
    <property type="project" value="InterPro"/>
</dbReference>
<dbReference type="InterPro" id="IPR027417">
    <property type="entry name" value="P-loop_NTPase"/>
</dbReference>
<dbReference type="GO" id="GO:0005829">
    <property type="term" value="C:cytosol"/>
    <property type="evidence" value="ECO:0007669"/>
    <property type="project" value="TreeGrafter"/>
</dbReference>
<gene>
    <name evidence="12" type="ORF">LSTR_LSTR007603</name>
</gene>
<organism evidence="12 13">
    <name type="scientific">Laodelphax striatellus</name>
    <name type="common">Small brown planthopper</name>
    <name type="synonym">Delphax striatella</name>
    <dbReference type="NCBI Taxonomy" id="195883"/>
    <lineage>
        <taxon>Eukaryota</taxon>
        <taxon>Metazoa</taxon>
        <taxon>Ecdysozoa</taxon>
        <taxon>Arthropoda</taxon>
        <taxon>Hexapoda</taxon>
        <taxon>Insecta</taxon>
        <taxon>Pterygota</taxon>
        <taxon>Neoptera</taxon>
        <taxon>Paraneoptera</taxon>
        <taxon>Hemiptera</taxon>
        <taxon>Auchenorrhyncha</taxon>
        <taxon>Fulgoroidea</taxon>
        <taxon>Delphacidae</taxon>
        <taxon>Criomorphinae</taxon>
        <taxon>Laodelphax</taxon>
    </lineage>
</organism>
<feature type="compositionally biased region" description="Low complexity" evidence="10">
    <location>
        <begin position="476"/>
        <end position="490"/>
    </location>
</feature>
<evidence type="ECO:0000256" key="2">
    <source>
        <dbReference type="ARBA" id="ARBA00022490"/>
    </source>
</evidence>
<dbReference type="EMBL" id="QKKF02006189">
    <property type="protein sequence ID" value="RZF46487.1"/>
    <property type="molecule type" value="Genomic_DNA"/>
</dbReference>
<dbReference type="CDD" id="cd16268">
    <property type="entry name" value="EF2_II"/>
    <property type="match status" value="1"/>
</dbReference>
<dbReference type="InterPro" id="IPR000795">
    <property type="entry name" value="T_Tr_GTP-bd_dom"/>
</dbReference>
<dbReference type="CDD" id="cd16261">
    <property type="entry name" value="EF2_snRNP_III"/>
    <property type="match status" value="1"/>
</dbReference>
<evidence type="ECO:0000256" key="10">
    <source>
        <dbReference type="SAM" id="MobiDB-lite"/>
    </source>
</evidence>
<dbReference type="InterPro" id="IPR005225">
    <property type="entry name" value="Small_GTP-bd"/>
</dbReference>
<dbReference type="NCBIfam" id="TIGR00231">
    <property type="entry name" value="small_GTP"/>
    <property type="match status" value="1"/>
</dbReference>
<evidence type="ECO:0000256" key="7">
    <source>
        <dbReference type="ARBA" id="ARBA00048548"/>
    </source>
</evidence>
<evidence type="ECO:0000256" key="6">
    <source>
        <dbReference type="ARBA" id="ARBA00023134"/>
    </source>
</evidence>
<dbReference type="InterPro" id="IPR009000">
    <property type="entry name" value="Transl_B-barrel_sf"/>
</dbReference>
<keyword evidence="6" id="KW-0342">GTP-binding</keyword>
<feature type="compositionally biased region" description="Basic and acidic residues" evidence="10">
    <location>
        <begin position="189"/>
        <end position="205"/>
    </location>
</feature>
<dbReference type="FunFam" id="3.30.70.240:FF:000006">
    <property type="entry name" value="Elongation factor like GTPase 1"/>
    <property type="match status" value="1"/>
</dbReference>
<comment type="caution">
    <text evidence="12">The sequence shown here is derived from an EMBL/GenBank/DDBJ whole genome shotgun (WGS) entry which is preliminary data.</text>
</comment>
<dbReference type="InterPro" id="IPR020568">
    <property type="entry name" value="Ribosomal_Su5_D2-typ_SF"/>
</dbReference>
<keyword evidence="4" id="KW-0547">Nucleotide-binding</keyword>
<dbReference type="InterPro" id="IPR035647">
    <property type="entry name" value="EFG_III/V"/>
</dbReference>
<dbReference type="Gene3D" id="3.30.70.240">
    <property type="match status" value="1"/>
</dbReference>
<evidence type="ECO:0000256" key="9">
    <source>
        <dbReference type="ARBA" id="ARBA00081809"/>
    </source>
</evidence>
<dbReference type="Proteomes" id="UP000291343">
    <property type="component" value="Unassembled WGS sequence"/>
</dbReference>
<feature type="compositionally biased region" description="Basic and acidic residues" evidence="10">
    <location>
        <begin position="452"/>
        <end position="464"/>
    </location>
</feature>
<dbReference type="SUPFAM" id="SSF54980">
    <property type="entry name" value="EF-G C-terminal domain-like"/>
    <property type="match status" value="2"/>
</dbReference>
<dbReference type="InParanoid" id="A0A482XLC9"/>
<dbReference type="Gene3D" id="3.90.1430.10">
    <property type="entry name" value="Yeast translation eEF2 (G' domain)"/>
    <property type="match status" value="1"/>
</dbReference>
<dbReference type="PROSITE" id="PS51722">
    <property type="entry name" value="G_TR_2"/>
    <property type="match status" value="1"/>
</dbReference>
<dbReference type="SUPFAM" id="SSF50447">
    <property type="entry name" value="Translation proteins"/>
    <property type="match status" value="1"/>
</dbReference>
<dbReference type="AlphaFoldDB" id="A0A482XLC9"/>
<evidence type="ECO:0000259" key="11">
    <source>
        <dbReference type="PROSITE" id="PS51722"/>
    </source>
</evidence>
<dbReference type="InterPro" id="IPR014721">
    <property type="entry name" value="Ribsml_uS5_D2-typ_fold_subgr"/>
</dbReference>
<dbReference type="Pfam" id="PF00679">
    <property type="entry name" value="EFG_C"/>
    <property type="match status" value="1"/>
</dbReference>
<reference evidence="12 13" key="1">
    <citation type="journal article" date="2017" name="Gigascience">
        <title>Genome sequence of the small brown planthopper, Laodelphax striatellus.</title>
        <authorList>
            <person name="Zhu J."/>
            <person name="Jiang F."/>
            <person name="Wang X."/>
            <person name="Yang P."/>
            <person name="Bao Y."/>
            <person name="Zhao W."/>
            <person name="Wang W."/>
            <person name="Lu H."/>
            <person name="Wang Q."/>
            <person name="Cui N."/>
            <person name="Li J."/>
            <person name="Chen X."/>
            <person name="Luo L."/>
            <person name="Yu J."/>
            <person name="Kang L."/>
            <person name="Cui F."/>
        </authorList>
    </citation>
    <scope>NUCLEOTIDE SEQUENCE [LARGE SCALE GENOMIC DNA]</scope>
    <source>
        <strain evidence="12">Lst14</strain>
    </source>
</reference>
<dbReference type="SMR" id="A0A482XLC9"/>
<evidence type="ECO:0000256" key="5">
    <source>
        <dbReference type="ARBA" id="ARBA00022801"/>
    </source>
</evidence>
<keyword evidence="5" id="KW-0378">Hydrolase</keyword>
<evidence type="ECO:0000256" key="4">
    <source>
        <dbReference type="ARBA" id="ARBA00022741"/>
    </source>
</evidence>
<dbReference type="PANTHER" id="PTHR42908:SF3">
    <property type="entry name" value="ELONGATION FACTOR-LIKE GTPASE 1"/>
    <property type="match status" value="1"/>
</dbReference>
<comment type="subcellular location">
    <subcellularLocation>
        <location evidence="1">Cytoplasm</location>
    </subcellularLocation>
</comment>
<evidence type="ECO:0000313" key="12">
    <source>
        <dbReference type="EMBL" id="RZF46487.1"/>
    </source>
</evidence>
<accession>A0A482XLC9</accession>
<dbReference type="OrthoDB" id="364892at2759"/>
<dbReference type="Gene3D" id="3.30.230.10">
    <property type="match status" value="1"/>
</dbReference>
<dbReference type="FunFam" id="3.90.1430.10:FF:000002">
    <property type="entry name" value="Elongation factor like GTPase 1"/>
    <property type="match status" value="1"/>
</dbReference>
<dbReference type="Pfam" id="PF14492">
    <property type="entry name" value="EFG_III"/>
    <property type="match status" value="1"/>
</dbReference>
<dbReference type="STRING" id="195883.A0A482XLC9"/>
<feature type="region of interest" description="Disordered" evidence="10">
    <location>
        <begin position="452"/>
        <end position="491"/>
    </location>
</feature>
<dbReference type="PRINTS" id="PR00315">
    <property type="entry name" value="ELONGATNFCT"/>
</dbReference>
<dbReference type="PANTHER" id="PTHR42908">
    <property type="entry name" value="TRANSLATION ELONGATION FACTOR-RELATED"/>
    <property type="match status" value="1"/>
</dbReference>
<dbReference type="GO" id="GO:1990904">
    <property type="term" value="C:ribonucleoprotein complex"/>
    <property type="evidence" value="ECO:0007669"/>
    <property type="project" value="TreeGrafter"/>
</dbReference>
<dbReference type="Gene3D" id="2.40.30.10">
    <property type="entry name" value="Translation factors"/>
    <property type="match status" value="1"/>
</dbReference>